<dbReference type="PANTHER" id="PTHR43190">
    <property type="entry name" value="N-ACETYL-D-GLUCOSAMINE KINASE"/>
    <property type="match status" value="1"/>
</dbReference>
<dbReference type="PATRIC" id="fig|86662.23.peg.3629"/>
<proteinExistence type="predicted"/>
<organism evidence="2 3">
    <name type="scientific">Bacillus mycoides</name>
    <dbReference type="NCBI Taxonomy" id="1405"/>
    <lineage>
        <taxon>Bacteria</taxon>
        <taxon>Bacillati</taxon>
        <taxon>Bacillota</taxon>
        <taxon>Bacilli</taxon>
        <taxon>Bacillales</taxon>
        <taxon>Bacillaceae</taxon>
        <taxon>Bacillus</taxon>
        <taxon>Bacillus cereus group</taxon>
    </lineage>
</organism>
<dbReference type="Gene3D" id="3.30.420.40">
    <property type="match status" value="2"/>
</dbReference>
<name>A0A1D3MQC6_BACMY</name>
<sequence length="298" mass="32149">MNYIIGVDGGGTKTEAVAYDLTGEKISEGKAGYGNLLLNEEQALINIIDAIAKCLVPLKNEECQYICLGLAGYGGVKNTKGIKDALSDAFNIPFMIVNDGIIAHAALLKGKNGILTISGTGSVSIGVQNDTEKLAGGWGHILGDEGSGYWIAMQVFIKMTQEEDEGLNYSDLTKLILTKLGYQSVLELKKFIYSSTKAEIASFVPIIVQQAKAGDDFAKNILKQAGCHLAKITLDVCGKLNFDNNVTIAIKGSVLTNIQIVQTSFIEKIKQEKPEVQFILEDVSSTLGCYYLALKYMS</sequence>
<dbReference type="RefSeq" id="WP_002111100.1">
    <property type="nucleotide sequence ID" value="NZ_FMJF01000032.1"/>
</dbReference>
<dbReference type="AlphaFoldDB" id="A0A1D3MQC6"/>
<comment type="caution">
    <text evidence="2">The sequence shown here is derived from an EMBL/GenBank/DDBJ whole genome shotgun (WGS) entry which is preliminary data.</text>
</comment>
<dbReference type="CDD" id="cd24007">
    <property type="entry name" value="ASKHA_NBD_eukNAGK-like"/>
    <property type="match status" value="1"/>
</dbReference>
<dbReference type="InterPro" id="IPR052519">
    <property type="entry name" value="Euk-type_GlcNAc_Kinase"/>
</dbReference>
<feature type="domain" description="ATPase BadF/BadG/BcrA/BcrD type" evidence="1">
    <location>
        <begin position="5"/>
        <end position="276"/>
    </location>
</feature>
<dbReference type="InterPro" id="IPR002731">
    <property type="entry name" value="ATPase_BadF"/>
</dbReference>
<dbReference type="PANTHER" id="PTHR43190:SF3">
    <property type="entry name" value="N-ACETYL-D-GLUCOSAMINE KINASE"/>
    <property type="match status" value="1"/>
</dbReference>
<dbReference type="InterPro" id="IPR043129">
    <property type="entry name" value="ATPase_NBD"/>
</dbReference>
<reference evidence="2 3" key="1">
    <citation type="submission" date="2016-05" db="EMBL/GenBank/DDBJ databases">
        <title>Bacillus thuringiensis and Bacillus weihenstephanensis as novel biocontrol agents of wilt causing Verticillium species.</title>
        <authorList>
            <person name="Hollensteiner J."/>
            <person name="Wemheuer F."/>
            <person name="Harting R."/>
            <person name="Kolarzyk A."/>
            <person name="Diaz-Valerio S."/>
            <person name="Poehlein A."/>
            <person name="Brzuszkiewicz E."/>
            <person name="Nesemann K."/>
            <person name="Braus-Stromeyer S."/>
            <person name="Braus G."/>
            <person name="Daniel R."/>
            <person name="Liesegang H."/>
        </authorList>
    </citation>
    <scope>NUCLEOTIDE SEQUENCE [LARGE SCALE GENOMIC DNA]</scope>
    <source>
        <strain evidence="2 3">GOE11</strain>
    </source>
</reference>
<dbReference type="Proteomes" id="UP000175835">
    <property type="component" value="Unassembled WGS sequence"/>
</dbReference>
<dbReference type="EMBL" id="LXLX01000045">
    <property type="protein sequence ID" value="OFD89929.1"/>
    <property type="molecule type" value="Genomic_DNA"/>
</dbReference>
<accession>A0A1D3MQC6</accession>
<dbReference type="Pfam" id="PF01869">
    <property type="entry name" value="BcrAD_BadFG"/>
    <property type="match status" value="1"/>
</dbReference>
<evidence type="ECO:0000259" key="1">
    <source>
        <dbReference type="Pfam" id="PF01869"/>
    </source>
</evidence>
<evidence type="ECO:0000313" key="3">
    <source>
        <dbReference type="Proteomes" id="UP000175835"/>
    </source>
</evidence>
<dbReference type="SUPFAM" id="SSF53067">
    <property type="entry name" value="Actin-like ATPase domain"/>
    <property type="match status" value="2"/>
</dbReference>
<gene>
    <name evidence="2" type="ORF">BWGOE11_36420</name>
</gene>
<protein>
    <submittedName>
        <fullName evidence="2">ATPase</fullName>
    </submittedName>
</protein>
<evidence type="ECO:0000313" key="2">
    <source>
        <dbReference type="EMBL" id="OFD89929.1"/>
    </source>
</evidence>